<evidence type="ECO:0000256" key="3">
    <source>
        <dbReference type="ARBA" id="ARBA00022843"/>
    </source>
</evidence>
<feature type="domain" description="QRICH1-like" evidence="5">
    <location>
        <begin position="46"/>
        <end position="108"/>
    </location>
</feature>
<dbReference type="InterPro" id="IPR057926">
    <property type="entry name" value="QRICH1_dom"/>
</dbReference>
<name>A0A5N4ATA8_PHOPY</name>
<evidence type="ECO:0000256" key="2">
    <source>
        <dbReference type="ARBA" id="ARBA00022553"/>
    </source>
</evidence>
<reference evidence="6 7" key="1">
    <citation type="journal article" date="2018" name="Elife">
        <title>Firefly genomes illuminate parallel origins of bioluminescence in beetles.</title>
        <authorList>
            <person name="Fallon T.R."/>
            <person name="Lower S.E."/>
            <person name="Chang C.H."/>
            <person name="Bessho-Uehara M."/>
            <person name="Martin G.J."/>
            <person name="Bewick A.J."/>
            <person name="Behringer M."/>
            <person name="Debat H.J."/>
            <person name="Wong I."/>
            <person name="Day J.C."/>
            <person name="Suvorov A."/>
            <person name="Silva C.J."/>
            <person name="Stanger-Hall K.F."/>
            <person name="Hall D.W."/>
            <person name="Schmitz R.J."/>
            <person name="Nelson D.R."/>
            <person name="Lewis S.M."/>
            <person name="Shigenobu S."/>
            <person name="Bybee S.M."/>
            <person name="Larracuente A.M."/>
            <person name="Oba Y."/>
            <person name="Weng J.K."/>
        </authorList>
    </citation>
    <scope>NUCLEOTIDE SEQUENCE [LARGE SCALE GENOMIC DNA]</scope>
    <source>
        <strain evidence="6">1611_PpyrPB1</strain>
        <tissue evidence="6">Whole body</tissue>
    </source>
</reference>
<dbReference type="PANTHER" id="PTHR45736">
    <property type="entry name" value="ZINC FINGER MYM-TYPE PROTEIN"/>
    <property type="match status" value="1"/>
</dbReference>
<dbReference type="EMBL" id="VVIM01000004">
    <property type="protein sequence ID" value="KAB0800549.1"/>
    <property type="molecule type" value="Genomic_DNA"/>
</dbReference>
<keyword evidence="1" id="KW-1017">Isopeptide bond</keyword>
<keyword evidence="3" id="KW-0832">Ubl conjugation</keyword>
<dbReference type="PANTHER" id="PTHR45736:SF1">
    <property type="entry name" value="WITHOUT CHILDREN, ISOFORM B"/>
    <property type="match status" value="1"/>
</dbReference>
<keyword evidence="7" id="KW-1185">Reference proteome</keyword>
<dbReference type="AlphaFoldDB" id="A0A5N4ATA8"/>
<organism evidence="6 7">
    <name type="scientific">Photinus pyralis</name>
    <name type="common">Common eastern firefly</name>
    <name type="synonym">Lampyris pyralis</name>
    <dbReference type="NCBI Taxonomy" id="7054"/>
    <lineage>
        <taxon>Eukaryota</taxon>
        <taxon>Metazoa</taxon>
        <taxon>Ecdysozoa</taxon>
        <taxon>Arthropoda</taxon>
        <taxon>Hexapoda</taxon>
        <taxon>Insecta</taxon>
        <taxon>Pterygota</taxon>
        <taxon>Neoptera</taxon>
        <taxon>Endopterygota</taxon>
        <taxon>Coleoptera</taxon>
        <taxon>Polyphaga</taxon>
        <taxon>Elateriformia</taxon>
        <taxon>Elateroidea</taxon>
        <taxon>Lampyridae</taxon>
        <taxon>Lampyrinae</taxon>
        <taxon>Photinus</taxon>
    </lineage>
</organism>
<evidence type="ECO:0000256" key="1">
    <source>
        <dbReference type="ARBA" id="ARBA00022499"/>
    </source>
</evidence>
<comment type="caution">
    <text evidence="6">The sequence shown here is derived from an EMBL/GenBank/DDBJ whole genome shotgun (WGS) entry which is preliminary data.</text>
</comment>
<dbReference type="OrthoDB" id="10025028at2759"/>
<evidence type="ECO:0000259" key="4">
    <source>
        <dbReference type="Pfam" id="PF12012"/>
    </source>
</evidence>
<dbReference type="Pfam" id="PF25561">
    <property type="entry name" value="QRICH1"/>
    <property type="match status" value="1"/>
</dbReference>
<protein>
    <submittedName>
        <fullName evidence="6">Uncharacterized protein</fullName>
    </submittedName>
</protein>
<dbReference type="InterPro" id="IPR051284">
    <property type="entry name" value="ZnF_MYMT-QRICH1"/>
</dbReference>
<dbReference type="InterPro" id="IPR021893">
    <property type="entry name" value="ZMYM2-like_C"/>
</dbReference>
<dbReference type="InParanoid" id="A0A5N4ATA8"/>
<dbReference type="Proteomes" id="UP000327044">
    <property type="component" value="Unassembled WGS sequence"/>
</dbReference>
<feature type="domain" description="ZMYM2-like/QRICH1 C-terminal" evidence="4">
    <location>
        <begin position="123"/>
        <end position="271"/>
    </location>
</feature>
<gene>
    <name evidence="6" type="ORF">PPYR_06289</name>
</gene>
<evidence type="ECO:0000313" key="7">
    <source>
        <dbReference type="Proteomes" id="UP000327044"/>
    </source>
</evidence>
<keyword evidence="2" id="KW-0597">Phosphoprotein</keyword>
<dbReference type="Pfam" id="PF12012">
    <property type="entry name" value="DUF3504"/>
    <property type="match status" value="1"/>
</dbReference>
<evidence type="ECO:0000259" key="5">
    <source>
        <dbReference type="Pfam" id="PF25561"/>
    </source>
</evidence>
<accession>A0A5N4ATA8</accession>
<proteinExistence type="predicted"/>
<sequence length="293" mass="34667">MDGETPAVMWLHHVSGSHGRAASILQEFIDATTNEPRFHSLEGYSSYEISDHLTNFLRVQSFVKKYSPDGLYYFCLGVQCYLQAYDRVGNLFFHDTYMDCRKILNQFALKFITSYHDDPIYIPTCVSEKYLWESDHLSPKWPHTLLWTVVYFVMKYFKLSTVEEHKALELKNLFKRETVGRAKGKQSYFFYFLRETGETQYCKRQLLPDKNPSRCPVEIMKLYLSKCPPSAKKGSFFYLKPIARADLENQPYWFTNEEVPNEDLDEILNRFKMVSEITELFVKDRITSLIPWY</sequence>
<evidence type="ECO:0000313" key="6">
    <source>
        <dbReference type="EMBL" id="KAB0800549.1"/>
    </source>
</evidence>